<organism evidence="1 2">
    <name type="scientific">Mycolicibacterium fluoranthenivorans</name>
    <dbReference type="NCBI Taxonomy" id="258505"/>
    <lineage>
        <taxon>Bacteria</taxon>
        <taxon>Bacillati</taxon>
        <taxon>Actinomycetota</taxon>
        <taxon>Actinomycetes</taxon>
        <taxon>Mycobacteriales</taxon>
        <taxon>Mycobacteriaceae</taxon>
        <taxon>Mycolicibacterium</taxon>
    </lineage>
</organism>
<evidence type="ECO:0000313" key="2">
    <source>
        <dbReference type="Proteomes" id="UP000547444"/>
    </source>
</evidence>
<dbReference type="AlphaFoldDB" id="A0A7X5TXX7"/>
<sequence>MQVTPLGITPIRRAPAMNRAAANILIRIRLAQWAIRRTTVSTAHISWIVSRTLRIRPR</sequence>
<keyword evidence="2" id="KW-1185">Reference proteome</keyword>
<evidence type="ECO:0000313" key="1">
    <source>
        <dbReference type="EMBL" id="NIH94789.1"/>
    </source>
</evidence>
<protein>
    <submittedName>
        <fullName evidence="1">Uncharacterized protein</fullName>
    </submittedName>
</protein>
<dbReference type="EMBL" id="JAANOW010000001">
    <property type="protein sequence ID" value="NIH94789.1"/>
    <property type="molecule type" value="Genomic_DNA"/>
</dbReference>
<proteinExistence type="predicted"/>
<gene>
    <name evidence="1" type="ORF">FHU31_001745</name>
</gene>
<dbReference type="Proteomes" id="UP000547444">
    <property type="component" value="Unassembled WGS sequence"/>
</dbReference>
<accession>A0A7X5TXX7</accession>
<reference evidence="1 2" key="1">
    <citation type="submission" date="2020-03" db="EMBL/GenBank/DDBJ databases">
        <title>Sequencing the genomes of 1000 actinobacteria strains.</title>
        <authorList>
            <person name="Klenk H.-P."/>
        </authorList>
    </citation>
    <scope>NUCLEOTIDE SEQUENCE [LARGE SCALE GENOMIC DNA]</scope>
    <source>
        <strain evidence="1 2">DSM 44556</strain>
    </source>
</reference>
<comment type="caution">
    <text evidence="1">The sequence shown here is derived from an EMBL/GenBank/DDBJ whole genome shotgun (WGS) entry which is preliminary data.</text>
</comment>
<name>A0A7X5TXX7_9MYCO</name>